<evidence type="ECO:0000313" key="2">
    <source>
        <dbReference type="EMBL" id="GEU47339.1"/>
    </source>
</evidence>
<evidence type="ECO:0008006" key="3">
    <source>
        <dbReference type="Google" id="ProtNLM"/>
    </source>
</evidence>
<proteinExistence type="predicted"/>
<sequence length="811" mass="91287">MRTRSSSNLPVESPPDPSTSNPKHHNCRRSKQPFILEESSVDTMADQRTMAEFLRAPTEGYAEAIMVPPILADDANSNSSSEITKLTHAVNQQTSDVTTAMTAILKQFQETLPPASIKAVEEIYVTCGGAHPYYQCLTADGNTFLKLRDNIQGYVAAAAVNYNQGNFTYRPLGVANQFRHQNRFSQPQGYNRGSRSLPSNTIANPKGELKAITTRSGIVLDGPFVPIPPPFINPEEDECVEETLTDQDLAEYTIKVPPPLVQKPKPPSQKNFVVHQRDPLHPNIPYPSRMLKQKQQEKDEKMLKALLSNKEKLLELANTPLNENCSAVILKKLPEKLGDPEKFLIPCGFSLPELIFTRMTLELANQAICTPSGIARDVFVPVGKFTFPADFVIVDYESDPRVFLILGRPFLQTAHALIDPSGNPTISSHQILTSPKVKDDVFDPEGGNVLIEKLLDLDSIEDLYPPHHVSTTTSSSPNQLLEEFTDELALITFPPGNDDLPFDIESDLKEIEYLLHHDPIKDIDSNLKDSINQSNLANLNDNLVDTIPKMFTDEHALDYSSPLLYDKYDYDLFEVESDTEYVDALPSTNNEDMVFNPGILIQENLFEVITRVAPEKNAKKLSISHASLILEDFDPPLYELPCFKEMFTDEHALDYSSPLLYDKYDYDLFEVESDTEYVYDDHFDSKGEKIKESKLLIDELDLPNNFLPSFEYDLFFSKDFSKVDALPSTNNEDMNAKKLSISHASLILEDFDPPLYELPCFKEVLRSKILLSFSSENKGKLKYGGNWVKLSDPKQALRERHPMLILGIPGI</sequence>
<reference evidence="2" key="1">
    <citation type="journal article" date="2019" name="Sci. Rep.">
        <title>Draft genome of Tanacetum cinerariifolium, the natural source of mosquito coil.</title>
        <authorList>
            <person name="Yamashiro T."/>
            <person name="Shiraishi A."/>
            <person name="Satake H."/>
            <person name="Nakayama K."/>
        </authorList>
    </citation>
    <scope>NUCLEOTIDE SEQUENCE</scope>
</reference>
<organism evidence="2">
    <name type="scientific">Tanacetum cinerariifolium</name>
    <name type="common">Dalmatian daisy</name>
    <name type="synonym">Chrysanthemum cinerariifolium</name>
    <dbReference type="NCBI Taxonomy" id="118510"/>
    <lineage>
        <taxon>Eukaryota</taxon>
        <taxon>Viridiplantae</taxon>
        <taxon>Streptophyta</taxon>
        <taxon>Embryophyta</taxon>
        <taxon>Tracheophyta</taxon>
        <taxon>Spermatophyta</taxon>
        <taxon>Magnoliopsida</taxon>
        <taxon>eudicotyledons</taxon>
        <taxon>Gunneridae</taxon>
        <taxon>Pentapetalae</taxon>
        <taxon>asterids</taxon>
        <taxon>campanulids</taxon>
        <taxon>Asterales</taxon>
        <taxon>Asteraceae</taxon>
        <taxon>Asteroideae</taxon>
        <taxon>Anthemideae</taxon>
        <taxon>Anthemidinae</taxon>
        <taxon>Tanacetum</taxon>
    </lineage>
</organism>
<feature type="compositionally biased region" description="Polar residues" evidence="1">
    <location>
        <begin position="1"/>
        <end position="10"/>
    </location>
</feature>
<feature type="region of interest" description="Disordered" evidence="1">
    <location>
        <begin position="184"/>
        <end position="204"/>
    </location>
</feature>
<gene>
    <name evidence="2" type="ORF">Tci_019317</name>
</gene>
<dbReference type="Gene3D" id="2.40.70.10">
    <property type="entry name" value="Acid Proteases"/>
    <property type="match status" value="1"/>
</dbReference>
<protein>
    <recommendedName>
        <fullName evidence="3">Reverse transcriptase domain-containing protein</fullName>
    </recommendedName>
</protein>
<dbReference type="PANTHER" id="PTHR33067">
    <property type="entry name" value="RNA-DIRECTED DNA POLYMERASE-RELATED"/>
    <property type="match status" value="1"/>
</dbReference>
<name>A0A6L2KEK7_TANCI</name>
<dbReference type="PANTHER" id="PTHR33067:SF35">
    <property type="entry name" value="ASPARTIC PEPTIDASE DDI1-TYPE DOMAIN-CONTAINING PROTEIN"/>
    <property type="match status" value="1"/>
</dbReference>
<feature type="compositionally biased region" description="Polar residues" evidence="1">
    <location>
        <begin position="184"/>
        <end position="203"/>
    </location>
</feature>
<accession>A0A6L2KEK7</accession>
<comment type="caution">
    <text evidence="2">The sequence shown here is derived from an EMBL/GenBank/DDBJ whole genome shotgun (WGS) entry which is preliminary data.</text>
</comment>
<dbReference type="InterPro" id="IPR021109">
    <property type="entry name" value="Peptidase_aspartic_dom_sf"/>
</dbReference>
<feature type="region of interest" description="Disordered" evidence="1">
    <location>
        <begin position="1"/>
        <end position="29"/>
    </location>
</feature>
<dbReference type="EMBL" id="BKCJ010002257">
    <property type="protein sequence ID" value="GEU47339.1"/>
    <property type="molecule type" value="Genomic_DNA"/>
</dbReference>
<dbReference type="AlphaFoldDB" id="A0A6L2KEK7"/>
<evidence type="ECO:0000256" key="1">
    <source>
        <dbReference type="SAM" id="MobiDB-lite"/>
    </source>
</evidence>